<dbReference type="OMA" id="QIIANEH"/>
<sequence length="130" mass="14576">MTTAKAIGIDLGTTYSCVGVWHFDKVEIITNDQGNRTTPSMVAFTDKERLVGDGAKNQIASNPQNTVYDVKRLMGRRFSDPEVQSDKSYWPFTVVQGNTMKPEIQVTYRGEAKTFAAQEISAMVLFKMKE</sequence>
<dbReference type="SMR" id="A0AA38FIF4"/>
<keyword evidence="4" id="KW-1185">Reference proteome</keyword>
<dbReference type="Pfam" id="PF00012">
    <property type="entry name" value="HSP70"/>
    <property type="match status" value="1"/>
</dbReference>
<comment type="caution">
    <text evidence="3">The sequence shown here is derived from an EMBL/GenBank/DDBJ whole genome shotgun (WGS) entry which is preliminary data.</text>
</comment>
<dbReference type="GO" id="GO:0005524">
    <property type="term" value="F:ATP binding"/>
    <property type="evidence" value="ECO:0007669"/>
    <property type="project" value="UniProtKB-KW"/>
</dbReference>
<dbReference type="EMBL" id="JAHRHJ020000008">
    <property type="protein sequence ID" value="KAH9304163.1"/>
    <property type="molecule type" value="Genomic_DNA"/>
</dbReference>
<dbReference type="InterPro" id="IPR043129">
    <property type="entry name" value="ATPase_NBD"/>
</dbReference>
<evidence type="ECO:0000256" key="2">
    <source>
        <dbReference type="ARBA" id="ARBA00022840"/>
    </source>
</evidence>
<feature type="non-terminal residue" evidence="3">
    <location>
        <position position="130"/>
    </location>
</feature>
<keyword evidence="2" id="KW-0067">ATP-binding</keyword>
<accession>A0AA38FIF4</accession>
<keyword evidence="1" id="KW-0547">Nucleotide-binding</keyword>
<dbReference type="InterPro" id="IPR018181">
    <property type="entry name" value="Heat_shock_70_CS"/>
</dbReference>
<dbReference type="Gene3D" id="3.30.420.40">
    <property type="match status" value="1"/>
</dbReference>
<dbReference type="SUPFAM" id="SSF53067">
    <property type="entry name" value="Actin-like ATPase domain"/>
    <property type="match status" value="1"/>
</dbReference>
<dbReference type="AlphaFoldDB" id="A0AA38FIF4"/>
<evidence type="ECO:0000256" key="1">
    <source>
        <dbReference type="ARBA" id="ARBA00022741"/>
    </source>
</evidence>
<dbReference type="PROSITE" id="PS00297">
    <property type="entry name" value="HSP70_1"/>
    <property type="match status" value="1"/>
</dbReference>
<evidence type="ECO:0000313" key="4">
    <source>
        <dbReference type="Proteomes" id="UP000824469"/>
    </source>
</evidence>
<name>A0AA38FIF4_TAXCH</name>
<organism evidence="3 4">
    <name type="scientific">Taxus chinensis</name>
    <name type="common">Chinese yew</name>
    <name type="synonym">Taxus wallichiana var. chinensis</name>
    <dbReference type="NCBI Taxonomy" id="29808"/>
    <lineage>
        <taxon>Eukaryota</taxon>
        <taxon>Viridiplantae</taxon>
        <taxon>Streptophyta</taxon>
        <taxon>Embryophyta</taxon>
        <taxon>Tracheophyta</taxon>
        <taxon>Spermatophyta</taxon>
        <taxon>Pinopsida</taxon>
        <taxon>Pinidae</taxon>
        <taxon>Conifers II</taxon>
        <taxon>Cupressales</taxon>
        <taxon>Taxaceae</taxon>
        <taxon>Taxus</taxon>
    </lineage>
</organism>
<evidence type="ECO:0000313" key="3">
    <source>
        <dbReference type="EMBL" id="KAH9304163.1"/>
    </source>
</evidence>
<feature type="non-terminal residue" evidence="3">
    <location>
        <position position="1"/>
    </location>
</feature>
<gene>
    <name evidence="3" type="ORF">KI387_008567</name>
</gene>
<proteinExistence type="predicted"/>
<dbReference type="InterPro" id="IPR013126">
    <property type="entry name" value="Hsp_70_fam"/>
</dbReference>
<dbReference type="Proteomes" id="UP000824469">
    <property type="component" value="Unassembled WGS sequence"/>
</dbReference>
<evidence type="ECO:0008006" key="5">
    <source>
        <dbReference type="Google" id="ProtNLM"/>
    </source>
</evidence>
<dbReference type="GO" id="GO:0140662">
    <property type="term" value="F:ATP-dependent protein folding chaperone"/>
    <property type="evidence" value="ECO:0007669"/>
    <property type="project" value="InterPro"/>
</dbReference>
<reference evidence="3 4" key="1">
    <citation type="journal article" date="2021" name="Nat. Plants">
        <title>The Taxus genome provides insights into paclitaxel biosynthesis.</title>
        <authorList>
            <person name="Xiong X."/>
            <person name="Gou J."/>
            <person name="Liao Q."/>
            <person name="Li Y."/>
            <person name="Zhou Q."/>
            <person name="Bi G."/>
            <person name="Li C."/>
            <person name="Du R."/>
            <person name="Wang X."/>
            <person name="Sun T."/>
            <person name="Guo L."/>
            <person name="Liang H."/>
            <person name="Lu P."/>
            <person name="Wu Y."/>
            <person name="Zhang Z."/>
            <person name="Ro D.K."/>
            <person name="Shang Y."/>
            <person name="Huang S."/>
            <person name="Yan J."/>
        </authorList>
    </citation>
    <scope>NUCLEOTIDE SEQUENCE [LARGE SCALE GENOMIC DNA]</scope>
    <source>
        <strain evidence="3">Ta-2019</strain>
    </source>
</reference>
<dbReference type="PANTHER" id="PTHR19375">
    <property type="entry name" value="HEAT SHOCK PROTEIN 70KDA"/>
    <property type="match status" value="1"/>
</dbReference>
<protein>
    <recommendedName>
        <fullName evidence="5">Heat shock protein 70</fullName>
    </recommendedName>
</protein>
<dbReference type="PRINTS" id="PR00301">
    <property type="entry name" value="HEATSHOCK70"/>
</dbReference>